<proteinExistence type="predicted"/>
<dbReference type="AlphaFoldDB" id="A0A8C4ZAY4"/>
<evidence type="ECO:0000256" key="3">
    <source>
        <dbReference type="SAM" id="SignalP"/>
    </source>
</evidence>
<dbReference type="Ensembl" id="ENSGMOT00000011303.2">
    <property type="protein sequence ID" value="ENSGMOP00000011005.2"/>
    <property type="gene ID" value="ENSGMOG00000010280.2"/>
</dbReference>
<dbReference type="PRINTS" id="PR01669">
    <property type="entry name" value="TAPASIN"/>
</dbReference>
<feature type="domain" description="Ig-like" evidence="4">
    <location>
        <begin position="191"/>
        <end position="310"/>
    </location>
</feature>
<keyword evidence="1" id="KW-0393">Immunoglobulin domain</keyword>
<dbReference type="CTD" id="55080"/>
<keyword evidence="2" id="KW-0472">Membrane</keyword>
<keyword evidence="6" id="KW-1185">Reference proteome</keyword>
<name>A0A8C4ZAY4_GADMO</name>
<dbReference type="OrthoDB" id="9948439at2759"/>
<dbReference type="GeneID" id="115553881"/>
<dbReference type="OMA" id="YPLDAQM"/>
<dbReference type="InterPro" id="IPR007110">
    <property type="entry name" value="Ig-like_dom"/>
</dbReference>
<feature type="transmembrane region" description="Helical" evidence="2">
    <location>
        <begin position="429"/>
        <end position="448"/>
    </location>
</feature>
<evidence type="ECO:0000256" key="1">
    <source>
        <dbReference type="ARBA" id="ARBA00023319"/>
    </source>
</evidence>
<dbReference type="InterPro" id="IPR003597">
    <property type="entry name" value="Ig_C1-set"/>
</dbReference>
<dbReference type="Gene3D" id="2.60.40.10">
    <property type="entry name" value="Immunoglobulins"/>
    <property type="match status" value="3"/>
</dbReference>
<keyword evidence="2" id="KW-1133">Transmembrane helix</keyword>
<dbReference type="InterPro" id="IPR036179">
    <property type="entry name" value="Ig-like_dom_sf"/>
</dbReference>
<dbReference type="Pfam" id="PF07686">
    <property type="entry name" value="V-set"/>
    <property type="match status" value="1"/>
</dbReference>
<evidence type="ECO:0000313" key="6">
    <source>
        <dbReference type="Proteomes" id="UP000694546"/>
    </source>
</evidence>
<dbReference type="GO" id="GO:0016020">
    <property type="term" value="C:membrane"/>
    <property type="evidence" value="ECO:0007669"/>
    <property type="project" value="InterPro"/>
</dbReference>
<evidence type="ECO:0000256" key="2">
    <source>
        <dbReference type="SAM" id="Phobius"/>
    </source>
</evidence>
<evidence type="ECO:0000259" key="4">
    <source>
        <dbReference type="PROSITE" id="PS50835"/>
    </source>
</evidence>
<dbReference type="RefSeq" id="XP_030226265.1">
    <property type="nucleotide sequence ID" value="XM_030370405.1"/>
</dbReference>
<feature type="signal peptide" evidence="3">
    <location>
        <begin position="1"/>
        <end position="17"/>
    </location>
</feature>
<dbReference type="InterPro" id="IPR013106">
    <property type="entry name" value="Ig_V-set"/>
</dbReference>
<dbReference type="PANTHER" id="PTHR23411">
    <property type="entry name" value="TAPASIN"/>
    <property type="match status" value="1"/>
</dbReference>
<dbReference type="InterPro" id="IPR008056">
    <property type="entry name" value="Tapasin"/>
</dbReference>
<reference evidence="5" key="1">
    <citation type="submission" date="2025-08" db="UniProtKB">
        <authorList>
            <consortium name="Ensembl"/>
        </authorList>
    </citation>
    <scope>IDENTIFICATION</scope>
</reference>
<dbReference type="Proteomes" id="UP000694546">
    <property type="component" value="Chromosome 11"/>
</dbReference>
<evidence type="ECO:0000313" key="5">
    <source>
        <dbReference type="Ensembl" id="ENSGMOP00000011005.2"/>
    </source>
</evidence>
<dbReference type="KEGG" id="gmh:115553881"/>
<gene>
    <name evidence="5" type="primary">tapbpl</name>
</gene>
<sequence>MLKVLFLTGYLMTYTSGEGGADVVLSCSLVEEASGLDDMGDRAPFSRSPATLVLRDVSISPDQVPDTLTPFVPPTVPDPDLILIEATASSPAIPDVDLLLHADCNEQEVACEISRYHLPQGAAGGDEDHPAPAHFFIATLELEGGGLSTALVLRTLGLPAPPAAADPGPGDRTLGEGRLGLPLSRSGSLLTEVVFMVFSREKELTAPLGGDVLLNCGFRQQEALQEVGQEVSVEWWLQHQGHGKRVLDLKLTGSQEHSESVKRDGSSMDPALLVADGNASLTLRKLKVSDQGTYICTVNVGTFQAQQTIRLHVNQLPRVSLSEEKLVSQEFPHKLSCNCQNYYPLDCKMEWFSVSPDDVERTELSGEMSLSSHRQHGDGTVSLSSHLYLQRRSLPPGTGLICRVSHPALGSPISISLVVQPPASVRTEVYWMGLGFLLITVLFFYQLMR</sequence>
<dbReference type="SUPFAM" id="SSF48726">
    <property type="entry name" value="Immunoglobulin"/>
    <property type="match status" value="2"/>
</dbReference>
<dbReference type="InterPro" id="IPR013783">
    <property type="entry name" value="Ig-like_fold"/>
</dbReference>
<dbReference type="RefSeq" id="XP_030226266.1">
    <property type="nucleotide sequence ID" value="XM_030370406.1"/>
</dbReference>
<reference evidence="5" key="2">
    <citation type="submission" date="2025-09" db="UniProtKB">
        <authorList>
            <consortium name="Ensembl"/>
        </authorList>
    </citation>
    <scope>IDENTIFICATION</scope>
</reference>
<feature type="chain" id="PRO_5034903383" description="Ig-like domain-containing protein" evidence="3">
    <location>
        <begin position="18"/>
        <end position="449"/>
    </location>
</feature>
<dbReference type="PROSITE" id="PS50835">
    <property type="entry name" value="IG_LIKE"/>
    <property type="match status" value="1"/>
</dbReference>
<organism evidence="5 6">
    <name type="scientific">Gadus morhua</name>
    <name type="common">Atlantic cod</name>
    <dbReference type="NCBI Taxonomy" id="8049"/>
    <lineage>
        <taxon>Eukaryota</taxon>
        <taxon>Metazoa</taxon>
        <taxon>Chordata</taxon>
        <taxon>Craniata</taxon>
        <taxon>Vertebrata</taxon>
        <taxon>Euteleostomi</taxon>
        <taxon>Actinopterygii</taxon>
        <taxon>Neopterygii</taxon>
        <taxon>Teleostei</taxon>
        <taxon>Neoteleostei</taxon>
        <taxon>Acanthomorphata</taxon>
        <taxon>Zeiogadaria</taxon>
        <taxon>Gadariae</taxon>
        <taxon>Gadiformes</taxon>
        <taxon>Gadoidei</taxon>
        <taxon>Gadidae</taxon>
        <taxon>Gadus</taxon>
    </lineage>
</organism>
<dbReference type="SMART" id="SM00409">
    <property type="entry name" value="IG"/>
    <property type="match status" value="1"/>
</dbReference>
<keyword evidence="2" id="KW-0812">Transmembrane</keyword>
<dbReference type="Pfam" id="PF07654">
    <property type="entry name" value="C1-set"/>
    <property type="match status" value="1"/>
</dbReference>
<protein>
    <recommendedName>
        <fullName evidence="4">Ig-like domain-containing protein</fullName>
    </recommendedName>
</protein>
<dbReference type="GeneTree" id="ENSGT00940000160453"/>
<dbReference type="InterPro" id="IPR050380">
    <property type="entry name" value="Immune_Resp_Modulators"/>
</dbReference>
<dbReference type="InterPro" id="IPR003599">
    <property type="entry name" value="Ig_sub"/>
</dbReference>
<accession>A0A8C4ZAY4</accession>
<dbReference type="GO" id="GO:0019885">
    <property type="term" value="P:antigen processing and presentation of endogenous peptide antigen via MHC class I"/>
    <property type="evidence" value="ECO:0007669"/>
    <property type="project" value="InterPro"/>
</dbReference>
<keyword evidence="3" id="KW-0732">Signal</keyword>